<keyword evidence="10 11" id="KW-0539">Nucleus</keyword>
<evidence type="ECO:0000313" key="24">
    <source>
        <dbReference type="Proteomes" id="UP000440367"/>
    </source>
</evidence>
<evidence type="ECO:0000313" key="14">
    <source>
        <dbReference type="EMBL" id="KAE9103908.1"/>
    </source>
</evidence>
<organism evidence="17 22">
    <name type="scientific">Phytophthora fragariae</name>
    <dbReference type="NCBI Taxonomy" id="53985"/>
    <lineage>
        <taxon>Eukaryota</taxon>
        <taxon>Sar</taxon>
        <taxon>Stramenopiles</taxon>
        <taxon>Oomycota</taxon>
        <taxon>Peronosporomycetes</taxon>
        <taxon>Peronosporales</taxon>
        <taxon>Peronosporaceae</taxon>
        <taxon>Phytophthora</taxon>
    </lineage>
</organism>
<dbReference type="Proteomes" id="UP000441208">
    <property type="component" value="Unassembled WGS sequence"/>
</dbReference>
<dbReference type="Proteomes" id="UP000437068">
    <property type="component" value="Unassembled WGS sequence"/>
</dbReference>
<keyword evidence="22" id="KW-1185">Reference proteome</keyword>
<name>A0A6A3Y506_9STRA</name>
<evidence type="ECO:0000313" key="23">
    <source>
        <dbReference type="Proteomes" id="UP000437068"/>
    </source>
</evidence>
<keyword evidence="9 11" id="KW-0804">Transcription</keyword>
<evidence type="ECO:0000313" key="27">
    <source>
        <dbReference type="Proteomes" id="UP000460718"/>
    </source>
</evidence>
<evidence type="ECO:0000256" key="8">
    <source>
        <dbReference type="ARBA" id="ARBA00023159"/>
    </source>
</evidence>
<keyword evidence="6 11" id="KW-0811">Translocation</keyword>
<comment type="similarity">
    <text evidence="11">Belongs to the ENY2 family.</text>
</comment>
<evidence type="ECO:0000313" key="13">
    <source>
        <dbReference type="EMBL" id="KAE9003635.1"/>
    </source>
</evidence>
<evidence type="ECO:0000313" key="21">
    <source>
        <dbReference type="Proteomes" id="UP000429523"/>
    </source>
</evidence>
<comment type="caution">
    <text evidence="17">The sequence shown here is derived from an EMBL/GenBank/DDBJ whole genome shotgun (WGS) entry which is preliminary data.</text>
</comment>
<evidence type="ECO:0000313" key="29">
    <source>
        <dbReference type="Proteomes" id="UP000488956"/>
    </source>
</evidence>
<dbReference type="OrthoDB" id="6221744at2759"/>
<dbReference type="Gene3D" id="1.10.246.140">
    <property type="match status" value="1"/>
</dbReference>
<proteinExistence type="inferred from homology"/>
<gene>
    <name evidence="20" type="ORF">PF001_g13141</name>
    <name evidence="19" type="ORF">PF002_g15193</name>
    <name evidence="18" type="ORF">PF004_g13118</name>
    <name evidence="17" type="ORF">PF005_g10672</name>
    <name evidence="16" type="ORF">PF006_g10026</name>
    <name evidence="15" type="ORF">PF007_g14128</name>
    <name evidence="12" type="ORF">PF009_g15134</name>
    <name evidence="14" type="ORF">PF010_g13569</name>
    <name evidence="13" type="ORF">PF011_g12818</name>
</gene>
<evidence type="ECO:0000256" key="2">
    <source>
        <dbReference type="ARBA" id="ARBA00022448"/>
    </source>
</evidence>
<dbReference type="GO" id="GO:0015031">
    <property type="term" value="P:protein transport"/>
    <property type="evidence" value="ECO:0007669"/>
    <property type="project" value="UniProtKB-KW"/>
</dbReference>
<dbReference type="AlphaFoldDB" id="A0A6A3Y506"/>
<dbReference type="Proteomes" id="UP000440732">
    <property type="component" value="Unassembled WGS sequence"/>
</dbReference>
<dbReference type="InterPro" id="IPR018783">
    <property type="entry name" value="TF_ENY2"/>
</dbReference>
<dbReference type="PANTHER" id="PTHR12514">
    <property type="entry name" value="ENHANCER OF YELLOW 2 TRANSCRIPTION FACTOR"/>
    <property type="match status" value="1"/>
</dbReference>
<dbReference type="GO" id="GO:0000124">
    <property type="term" value="C:SAGA complex"/>
    <property type="evidence" value="ECO:0007669"/>
    <property type="project" value="UniProtKB-UniRule"/>
</dbReference>
<dbReference type="Proteomes" id="UP000440367">
    <property type="component" value="Unassembled WGS sequence"/>
</dbReference>
<evidence type="ECO:0000313" key="26">
    <source>
        <dbReference type="Proteomes" id="UP000441208"/>
    </source>
</evidence>
<dbReference type="EMBL" id="QXFZ01000806">
    <property type="protein sequence ID" value="KAE9104213.1"/>
    <property type="molecule type" value="Genomic_DNA"/>
</dbReference>
<evidence type="ECO:0000313" key="16">
    <source>
        <dbReference type="EMBL" id="KAE9145085.1"/>
    </source>
</evidence>
<evidence type="ECO:0000313" key="28">
    <source>
        <dbReference type="Proteomes" id="UP000476176"/>
    </source>
</evidence>
<dbReference type="GO" id="GO:0006368">
    <property type="term" value="P:transcription elongation by RNA polymerase II"/>
    <property type="evidence" value="ECO:0007669"/>
    <property type="project" value="UniProtKB-UniRule"/>
</dbReference>
<dbReference type="GO" id="GO:0071819">
    <property type="term" value="C:DUBm complex"/>
    <property type="evidence" value="ECO:0007669"/>
    <property type="project" value="UniProtKB-UniRule"/>
</dbReference>
<evidence type="ECO:0000256" key="7">
    <source>
        <dbReference type="ARBA" id="ARBA00023015"/>
    </source>
</evidence>
<keyword evidence="7 11" id="KW-0805">Transcription regulation</keyword>
<dbReference type="EMBL" id="QXGD01000844">
    <property type="protein sequence ID" value="KAE9222650.1"/>
    <property type="molecule type" value="Genomic_DNA"/>
</dbReference>
<comment type="subunit">
    <text evidence="11">Component of the nuclear pore complex (NPC)-associated TREX-2 complex (transcription and export complex 2). Component of the SAGA transcription coactivator-HAT complex. Within the SAGA complex, participates to a subcomplex of SAGA called the DUB module (deubiquitination module).</text>
</comment>
<evidence type="ECO:0000313" key="20">
    <source>
        <dbReference type="EMBL" id="KAE9304310.1"/>
    </source>
</evidence>
<dbReference type="EMBL" id="QXFW01000760">
    <property type="protein sequence ID" value="KAE9003635.1"/>
    <property type="molecule type" value="Genomic_DNA"/>
</dbReference>
<protein>
    <recommendedName>
        <fullName evidence="11">Transcription and mRNA export factor ENY2</fullName>
    </recommendedName>
    <alternativeName>
        <fullName evidence="11">Enhancer of yellow 2 transcription factor homolog</fullName>
    </alternativeName>
</protein>
<dbReference type="GO" id="GO:0005654">
    <property type="term" value="C:nucleoplasm"/>
    <property type="evidence" value="ECO:0007669"/>
    <property type="project" value="UniProtKB-SubCell"/>
</dbReference>
<evidence type="ECO:0000313" key="22">
    <source>
        <dbReference type="Proteomes" id="UP000433483"/>
    </source>
</evidence>
<evidence type="ECO:0000313" key="25">
    <source>
        <dbReference type="Proteomes" id="UP000440732"/>
    </source>
</evidence>
<keyword evidence="5 11" id="KW-0653">Protein transport</keyword>
<dbReference type="GO" id="GO:0070390">
    <property type="term" value="C:transcription export complex 2"/>
    <property type="evidence" value="ECO:0007669"/>
    <property type="project" value="UniProtKB-UniRule"/>
</dbReference>
<dbReference type="EMBL" id="QXGA01000494">
    <property type="protein sequence ID" value="KAE9145085.1"/>
    <property type="molecule type" value="Genomic_DNA"/>
</dbReference>
<dbReference type="EMBL" id="QXGF01000859">
    <property type="protein sequence ID" value="KAE8934897.1"/>
    <property type="molecule type" value="Genomic_DNA"/>
</dbReference>
<evidence type="ECO:0000256" key="1">
    <source>
        <dbReference type="ARBA" id="ARBA00004642"/>
    </source>
</evidence>
<dbReference type="EMBL" id="QXGE01000759">
    <property type="protein sequence ID" value="KAE9304310.1"/>
    <property type="molecule type" value="Genomic_DNA"/>
</dbReference>
<keyword evidence="4 11" id="KW-0156">Chromatin regulator</keyword>
<evidence type="ECO:0000313" key="18">
    <source>
        <dbReference type="EMBL" id="KAE9221169.1"/>
    </source>
</evidence>
<sequence length="111" mass="12792">MEETHAGRQRQDEHVKARISERLVQSGEKERLKELLRLKLVECGWRDEMKLHCKEVIRNKGIDQVTVEDLIEEITPKGRASVPEDVKSDLLEKIKAFIEKEAGDIKLDAST</sequence>
<evidence type="ECO:0000256" key="4">
    <source>
        <dbReference type="ARBA" id="ARBA00022853"/>
    </source>
</evidence>
<dbReference type="Proteomes" id="UP000460718">
    <property type="component" value="Unassembled WGS sequence"/>
</dbReference>
<evidence type="ECO:0000256" key="11">
    <source>
        <dbReference type="HAMAP-Rule" id="MF_03046"/>
    </source>
</evidence>
<dbReference type="GO" id="GO:0005643">
    <property type="term" value="C:nuclear pore"/>
    <property type="evidence" value="ECO:0007669"/>
    <property type="project" value="UniProtKB-UniRule"/>
</dbReference>
<dbReference type="EMBL" id="QXGB01000513">
    <property type="protein sequence ID" value="KAE9212243.1"/>
    <property type="molecule type" value="Genomic_DNA"/>
</dbReference>
<dbReference type="Proteomes" id="UP000433483">
    <property type="component" value="Unassembled WGS sequence"/>
</dbReference>
<evidence type="ECO:0000256" key="6">
    <source>
        <dbReference type="ARBA" id="ARBA00023010"/>
    </source>
</evidence>
<evidence type="ECO:0000313" key="17">
    <source>
        <dbReference type="EMBL" id="KAE9212243.1"/>
    </source>
</evidence>
<dbReference type="EMBL" id="QXGC01000782">
    <property type="protein sequence ID" value="KAE9221169.1"/>
    <property type="molecule type" value="Genomic_DNA"/>
</dbReference>
<dbReference type="InterPro" id="IPR038212">
    <property type="entry name" value="TF_EnY2_sf"/>
</dbReference>
<keyword evidence="2 11" id="KW-0813">Transport</keyword>
<evidence type="ECO:0000256" key="10">
    <source>
        <dbReference type="ARBA" id="ARBA00023242"/>
    </source>
</evidence>
<comment type="function">
    <text evidence="11">Involved in mRNA export coupled transcription activation by association with both the TREX-2 and the SAGA complexes. The transcription regulatory histone acetylation (HAT) complex SAGA is a multiprotein complex that activates transcription by remodeling chromatin and mediating histone acetylation and deubiquitination. Within the SAGA complex, participates to a subcomplex that specifically deubiquitinates histones. The SAGA complex is recruited to specific gene promoters by activators, where it is required for transcription. The TREX-2 complex functions in docking export-competent ribonucleoprotein particles (mRNPs) to the nuclear entrance of the nuclear pore complex (nuclear basket). TREX-2 participates in mRNA export and accurate chromatin positioning in the nucleus by tethering genes to the nuclear periphery.</text>
</comment>
<keyword evidence="8 11" id="KW-0010">Activator</keyword>
<keyword evidence="3 11" id="KW-0509">mRNA transport</keyword>
<dbReference type="Pfam" id="PF10163">
    <property type="entry name" value="EnY2"/>
    <property type="match status" value="1"/>
</dbReference>
<evidence type="ECO:0000313" key="19">
    <source>
        <dbReference type="EMBL" id="KAE9222650.1"/>
    </source>
</evidence>
<dbReference type="GO" id="GO:0003713">
    <property type="term" value="F:transcription coactivator activity"/>
    <property type="evidence" value="ECO:0007669"/>
    <property type="project" value="UniProtKB-UniRule"/>
</dbReference>
<dbReference type="Proteomes" id="UP000429523">
    <property type="component" value="Unassembled WGS sequence"/>
</dbReference>
<dbReference type="GO" id="GO:0006325">
    <property type="term" value="P:chromatin organization"/>
    <property type="evidence" value="ECO:0007669"/>
    <property type="project" value="UniProtKB-KW"/>
</dbReference>
<evidence type="ECO:0000256" key="5">
    <source>
        <dbReference type="ARBA" id="ARBA00022927"/>
    </source>
</evidence>
<accession>A0A6A3Y506</accession>
<evidence type="ECO:0000256" key="9">
    <source>
        <dbReference type="ARBA" id="ARBA00023163"/>
    </source>
</evidence>
<dbReference type="HAMAP" id="MF_03046">
    <property type="entry name" value="ENY2_Sus1"/>
    <property type="match status" value="1"/>
</dbReference>
<dbReference type="Proteomes" id="UP000488956">
    <property type="component" value="Unassembled WGS sequence"/>
</dbReference>
<dbReference type="Proteomes" id="UP000476176">
    <property type="component" value="Unassembled WGS sequence"/>
</dbReference>
<comment type="subcellular location">
    <subcellularLocation>
        <location evidence="1 11">Nucleus</location>
        <location evidence="1 11">Nucleoplasm</location>
    </subcellularLocation>
</comment>
<reference evidence="21 22" key="1">
    <citation type="submission" date="2018-08" db="EMBL/GenBank/DDBJ databases">
        <title>Genomic investigation of the strawberry pathogen Phytophthora fragariae indicates pathogenicity is determined by transcriptional variation in three key races.</title>
        <authorList>
            <person name="Adams T.M."/>
            <person name="Armitage A.D."/>
            <person name="Sobczyk M.K."/>
            <person name="Bates H.J."/>
            <person name="Dunwell J.M."/>
            <person name="Nellist C.F."/>
            <person name="Harrison R.J."/>
        </authorList>
    </citation>
    <scope>NUCLEOTIDE SEQUENCE [LARGE SCALE GENOMIC DNA]</scope>
    <source>
        <strain evidence="20 23">A4</strain>
        <strain evidence="19 24">BC-1</strain>
        <strain evidence="18 28">BC-23</strain>
        <strain evidence="17 22">NOV-27</strain>
        <strain evidence="16 25">NOV-5</strain>
        <strain evidence="15 26">NOV-71</strain>
        <strain evidence="12 21">NOV-9</strain>
        <strain evidence="14 29">ONT-3</strain>
        <strain evidence="13 27">SCRP245</strain>
    </source>
</reference>
<evidence type="ECO:0000256" key="3">
    <source>
        <dbReference type="ARBA" id="ARBA00022816"/>
    </source>
</evidence>
<dbReference type="EMBL" id="QXFX01000800">
    <property type="protein sequence ID" value="KAE9103908.1"/>
    <property type="molecule type" value="Genomic_DNA"/>
</dbReference>
<evidence type="ECO:0000313" key="15">
    <source>
        <dbReference type="EMBL" id="KAE9104213.1"/>
    </source>
</evidence>
<dbReference type="FunFam" id="1.10.246.140:FF:000001">
    <property type="entry name" value="Transcription and mRNA export factor ENY2"/>
    <property type="match status" value="1"/>
</dbReference>
<dbReference type="GO" id="GO:0006406">
    <property type="term" value="P:mRNA export from nucleus"/>
    <property type="evidence" value="ECO:0007669"/>
    <property type="project" value="UniProtKB-UniRule"/>
</dbReference>
<evidence type="ECO:0000313" key="12">
    <source>
        <dbReference type="EMBL" id="KAE8934897.1"/>
    </source>
</evidence>